<dbReference type="Gene3D" id="1.25.40.10">
    <property type="entry name" value="Tetratricopeptide repeat domain"/>
    <property type="match status" value="3"/>
</dbReference>
<dbReference type="Proteomes" id="UP000030748">
    <property type="component" value="Unassembled WGS sequence"/>
</dbReference>
<keyword evidence="3" id="KW-0677">Repeat</keyword>
<feature type="domain" description="PROP1-like PPR" evidence="6">
    <location>
        <begin position="306"/>
        <end position="461"/>
    </location>
</feature>
<evidence type="ECO:0000256" key="3">
    <source>
        <dbReference type="ARBA" id="ARBA00022737"/>
    </source>
</evidence>
<dbReference type="PANTHER" id="PTHR47936:SF1">
    <property type="entry name" value="PENTATRICOPEPTIDE REPEAT-CONTAINING PROTEIN GUN1, CHLOROPLASTIC"/>
    <property type="match status" value="1"/>
</dbReference>
<proteinExistence type="inferred from homology"/>
<evidence type="ECO:0000259" key="6">
    <source>
        <dbReference type="Pfam" id="PF17177"/>
    </source>
</evidence>
<evidence type="ECO:0000256" key="4">
    <source>
        <dbReference type="PROSITE-ProRule" id="PRU00708"/>
    </source>
</evidence>
<dbReference type="NCBIfam" id="TIGR00756">
    <property type="entry name" value="PPR"/>
    <property type="match status" value="7"/>
</dbReference>
<dbReference type="InterPro" id="IPR011990">
    <property type="entry name" value="TPR-like_helical_dom_sf"/>
</dbReference>
<dbReference type="InterPro" id="IPR002885">
    <property type="entry name" value="PPR_rpt"/>
</dbReference>
<dbReference type="GO" id="GO:0003729">
    <property type="term" value="F:mRNA binding"/>
    <property type="evidence" value="ECO:0000318"/>
    <property type="project" value="GO_Central"/>
</dbReference>
<reference evidence="7 8" key="1">
    <citation type="journal article" date="2013" name="Proc. Natl. Acad. Sci. U.S.A.">
        <title>Fine-scale variation in meiotic recombination in Mimulus inferred from population shotgun sequencing.</title>
        <authorList>
            <person name="Hellsten U."/>
            <person name="Wright K.M."/>
            <person name="Jenkins J."/>
            <person name="Shu S."/>
            <person name="Yuan Y."/>
            <person name="Wessler S.R."/>
            <person name="Schmutz J."/>
            <person name="Willis J.H."/>
            <person name="Rokhsar D.S."/>
        </authorList>
    </citation>
    <scope>NUCLEOTIDE SEQUENCE [LARGE SCALE GENOMIC DNA]</scope>
    <source>
        <strain evidence="8">cv. DUN x IM62</strain>
    </source>
</reference>
<dbReference type="Pfam" id="PF01535">
    <property type="entry name" value="PPR"/>
    <property type="match status" value="3"/>
</dbReference>
<gene>
    <name evidence="7" type="ORF">MIMGU_mgv1a017853mg</name>
</gene>
<dbReference type="SUPFAM" id="SSF48452">
    <property type="entry name" value="TPR-like"/>
    <property type="match status" value="1"/>
</dbReference>
<dbReference type="InterPro" id="IPR018313">
    <property type="entry name" value="SBP_3_CS"/>
</dbReference>
<dbReference type="PANTHER" id="PTHR47936">
    <property type="entry name" value="PPR_LONG DOMAIN-CONTAINING PROTEIN"/>
    <property type="match status" value="1"/>
</dbReference>
<keyword evidence="2" id="KW-0732">Signal</keyword>
<protein>
    <recommendedName>
        <fullName evidence="6">PROP1-like PPR domain-containing protein</fullName>
    </recommendedName>
</protein>
<feature type="repeat" description="PPR" evidence="4">
    <location>
        <begin position="366"/>
        <end position="400"/>
    </location>
</feature>
<dbReference type="Pfam" id="PF17177">
    <property type="entry name" value="PPR_long"/>
    <property type="match status" value="1"/>
</dbReference>
<feature type="repeat" description="PPR" evidence="4">
    <location>
        <begin position="296"/>
        <end position="330"/>
    </location>
</feature>
<dbReference type="InterPro" id="IPR033443">
    <property type="entry name" value="PROP1-like_PPR_dom"/>
</dbReference>
<feature type="repeat" description="PPR" evidence="4">
    <location>
        <begin position="331"/>
        <end position="365"/>
    </location>
</feature>
<feature type="region of interest" description="Disordered" evidence="5">
    <location>
        <begin position="1"/>
        <end position="25"/>
    </location>
</feature>
<sequence>ESPELPGWVKPSGKDKPPTKSDDDDFIPPSVSYWIENHKIRVQDIDMKSIVNDIVETDLDKISKVLKNQFDSPDSVVKALEGFDVDMCESLVEQVLRRFSCEWIQALGFFKWAESQEGIKHSPDIYNLMVDNLGKMKKFEVMWGLVEQMKEMEGYITLDTMTKIMRRLAKAGKYEDAIEAFRKIEIFGVDKDVTSLNRLMDALVKQGSVEHAERVYFEFKNHIPPTKQTFNVLVHGWCKTRQIDKAKETIDEMKKYGFAPDSVTYTSFIEAHCREKDFRKVNDTVEEMQKNGFALSIVTYTILMNAYAKAKEIDKAMEIYEQMNKNNCCPDSSFYNVFINSLSRAGRLKDSDAVFEDMSKQGVAPDASTYNTLIFLAAQDLQEEKALSILLKMEENKCKPDIDTYAPLLKMCCRLKRMKVLSFLLRHMFENNVSVDLGTYSLLVSRLSRNGRLDRACSFFEESVMKGFVPMDCTFENLVKELEKKGMEKEKQRVEAAMARAKEQPGLFAH</sequence>
<dbReference type="eggNOG" id="KOG4197">
    <property type="taxonomic scope" value="Eukaryota"/>
</dbReference>
<evidence type="ECO:0000256" key="5">
    <source>
        <dbReference type="SAM" id="MobiDB-lite"/>
    </source>
</evidence>
<evidence type="ECO:0000256" key="2">
    <source>
        <dbReference type="ARBA" id="ARBA00022729"/>
    </source>
</evidence>
<dbReference type="AlphaFoldDB" id="A0A022S313"/>
<evidence type="ECO:0000256" key="1">
    <source>
        <dbReference type="ARBA" id="ARBA00007626"/>
    </source>
</evidence>
<dbReference type="PROSITE" id="PS51375">
    <property type="entry name" value="PPR"/>
    <property type="match status" value="6"/>
</dbReference>
<accession>A0A022S313</accession>
<dbReference type="EMBL" id="KI630180">
    <property type="protein sequence ID" value="EYU45670.1"/>
    <property type="molecule type" value="Genomic_DNA"/>
</dbReference>
<feature type="repeat" description="PPR" evidence="4">
    <location>
        <begin position="261"/>
        <end position="295"/>
    </location>
</feature>
<keyword evidence="8" id="KW-1185">Reference proteome</keyword>
<organism evidence="7 8">
    <name type="scientific">Erythranthe guttata</name>
    <name type="common">Yellow monkey flower</name>
    <name type="synonym">Mimulus guttatus</name>
    <dbReference type="NCBI Taxonomy" id="4155"/>
    <lineage>
        <taxon>Eukaryota</taxon>
        <taxon>Viridiplantae</taxon>
        <taxon>Streptophyta</taxon>
        <taxon>Embryophyta</taxon>
        <taxon>Tracheophyta</taxon>
        <taxon>Spermatophyta</taxon>
        <taxon>Magnoliopsida</taxon>
        <taxon>eudicotyledons</taxon>
        <taxon>Gunneridae</taxon>
        <taxon>Pentapetalae</taxon>
        <taxon>asterids</taxon>
        <taxon>lamiids</taxon>
        <taxon>Lamiales</taxon>
        <taxon>Phrymaceae</taxon>
        <taxon>Erythranthe</taxon>
    </lineage>
</organism>
<evidence type="ECO:0000313" key="8">
    <source>
        <dbReference type="Proteomes" id="UP000030748"/>
    </source>
</evidence>
<feature type="compositionally biased region" description="Basic and acidic residues" evidence="5">
    <location>
        <begin position="12"/>
        <end position="21"/>
    </location>
</feature>
<feature type="repeat" description="PPR" evidence="4">
    <location>
        <begin position="226"/>
        <end position="260"/>
    </location>
</feature>
<feature type="non-terminal residue" evidence="7">
    <location>
        <position position="1"/>
    </location>
</feature>
<dbReference type="Pfam" id="PF13041">
    <property type="entry name" value="PPR_2"/>
    <property type="match status" value="1"/>
</dbReference>
<comment type="similarity">
    <text evidence="1">Belongs to the PPR family. P subfamily.</text>
</comment>
<dbReference type="PROSITE" id="PS01039">
    <property type="entry name" value="SBP_BACTERIAL_3"/>
    <property type="match status" value="1"/>
</dbReference>
<feature type="repeat" description="PPR" evidence="4">
    <location>
        <begin position="436"/>
        <end position="470"/>
    </location>
</feature>
<evidence type="ECO:0000313" key="7">
    <source>
        <dbReference type="EMBL" id="EYU45670.1"/>
    </source>
</evidence>
<name>A0A022S313_ERYGU</name>